<dbReference type="EMBL" id="SHGT01000036">
    <property type="protein sequence ID" value="TAA11758.1"/>
    <property type="molecule type" value="Genomic_DNA"/>
</dbReference>
<evidence type="ECO:0000256" key="3">
    <source>
        <dbReference type="ARBA" id="ARBA00022475"/>
    </source>
</evidence>
<evidence type="ECO:0000256" key="6">
    <source>
        <dbReference type="ARBA" id="ARBA00023136"/>
    </source>
</evidence>
<dbReference type="AlphaFoldDB" id="A0A4Q8L0X1"/>
<proteinExistence type="predicted"/>
<dbReference type="Proteomes" id="UP000291525">
    <property type="component" value="Unassembled WGS sequence"/>
</dbReference>
<organism evidence="9 10">
    <name type="scientific">Streptococcus parasuis</name>
    <dbReference type="NCBI Taxonomy" id="1501662"/>
    <lineage>
        <taxon>Bacteria</taxon>
        <taxon>Bacillati</taxon>
        <taxon>Bacillota</taxon>
        <taxon>Bacilli</taxon>
        <taxon>Lactobacillales</taxon>
        <taxon>Streptococcaceae</taxon>
        <taxon>Streptococcus</taxon>
    </lineage>
</organism>
<feature type="transmembrane region" description="Helical" evidence="7">
    <location>
        <begin position="238"/>
        <end position="257"/>
    </location>
</feature>
<dbReference type="Gene3D" id="3.40.720.10">
    <property type="entry name" value="Alkaline Phosphatase, subunit A"/>
    <property type="match status" value="1"/>
</dbReference>
<reference evidence="9 10" key="1">
    <citation type="submission" date="2019-02" db="EMBL/GenBank/DDBJ databases">
        <title>First genome of the species Streptococcus parasuis.</title>
        <authorList>
            <person name="Stevens M.J.A."/>
            <person name="Stephan R."/>
        </authorList>
    </citation>
    <scope>NUCLEOTIDE SEQUENCE [LARGE SCALE GENOMIC DNA]</scope>
    <source>
        <strain evidence="9 10">4253</strain>
    </source>
</reference>
<dbReference type="InterPro" id="IPR000917">
    <property type="entry name" value="Sulfatase_N"/>
</dbReference>
<keyword evidence="4 7" id="KW-0812">Transmembrane</keyword>
<evidence type="ECO:0000256" key="4">
    <source>
        <dbReference type="ARBA" id="ARBA00022692"/>
    </source>
</evidence>
<accession>A0A4Q8L0X1</accession>
<comment type="pathway">
    <text evidence="2">Cell wall biogenesis; lipoteichoic acid biosynthesis.</text>
</comment>
<gene>
    <name evidence="9" type="ORF">EXW74_06615</name>
</gene>
<feature type="transmembrane region" description="Helical" evidence="7">
    <location>
        <begin position="384"/>
        <end position="401"/>
    </location>
</feature>
<feature type="transmembrane region" description="Helical" evidence="7">
    <location>
        <begin position="88"/>
        <end position="107"/>
    </location>
</feature>
<keyword evidence="3" id="KW-1003">Cell membrane</keyword>
<dbReference type="CDD" id="cd16015">
    <property type="entry name" value="LTA_synthase"/>
    <property type="match status" value="1"/>
</dbReference>
<feature type="transmembrane region" description="Helical" evidence="7">
    <location>
        <begin position="167"/>
        <end position="184"/>
    </location>
</feature>
<evidence type="ECO:0000313" key="10">
    <source>
        <dbReference type="Proteomes" id="UP000291525"/>
    </source>
</evidence>
<evidence type="ECO:0000256" key="2">
    <source>
        <dbReference type="ARBA" id="ARBA00004936"/>
    </source>
</evidence>
<feature type="transmembrane region" description="Helical" evidence="7">
    <location>
        <begin position="127"/>
        <end position="146"/>
    </location>
</feature>
<dbReference type="PANTHER" id="PTHR47371">
    <property type="entry name" value="LIPOTEICHOIC ACID SYNTHASE"/>
    <property type="match status" value="1"/>
</dbReference>
<comment type="caution">
    <text evidence="9">The sequence shown here is derived from an EMBL/GenBank/DDBJ whole genome shotgun (WGS) entry which is preliminary data.</text>
</comment>
<dbReference type="GO" id="GO:0005886">
    <property type="term" value="C:plasma membrane"/>
    <property type="evidence" value="ECO:0007669"/>
    <property type="project" value="UniProtKB-SubCell"/>
</dbReference>
<evidence type="ECO:0000256" key="7">
    <source>
        <dbReference type="SAM" id="Phobius"/>
    </source>
</evidence>
<dbReference type="InterPro" id="IPR017850">
    <property type="entry name" value="Alkaline_phosphatase_core_sf"/>
</dbReference>
<dbReference type="PANTHER" id="PTHR47371:SF3">
    <property type="entry name" value="PHOSPHOGLYCEROL TRANSFERASE I"/>
    <property type="match status" value="1"/>
</dbReference>
<evidence type="ECO:0000256" key="1">
    <source>
        <dbReference type="ARBA" id="ARBA00004651"/>
    </source>
</evidence>
<feature type="transmembrane region" description="Helical" evidence="7">
    <location>
        <begin position="62"/>
        <end position="81"/>
    </location>
</feature>
<comment type="subcellular location">
    <subcellularLocation>
        <location evidence="1">Cell membrane</location>
        <topology evidence="1">Multi-pass membrane protein</topology>
    </subcellularLocation>
</comment>
<dbReference type="InterPro" id="IPR050448">
    <property type="entry name" value="OpgB/LTA_synthase_biosynth"/>
</dbReference>
<feature type="transmembrane region" description="Helical" evidence="7">
    <location>
        <begin position="353"/>
        <end position="372"/>
    </location>
</feature>
<evidence type="ECO:0000313" key="9">
    <source>
        <dbReference type="EMBL" id="TAA11758.1"/>
    </source>
</evidence>
<evidence type="ECO:0000256" key="5">
    <source>
        <dbReference type="ARBA" id="ARBA00022989"/>
    </source>
</evidence>
<feature type="transmembrane region" description="Helical" evidence="7">
    <location>
        <begin position="21"/>
        <end position="42"/>
    </location>
</feature>
<keyword evidence="6 7" id="KW-0472">Membrane</keyword>
<feature type="transmembrane region" description="Helical" evidence="7">
    <location>
        <begin position="302"/>
        <end position="322"/>
    </location>
</feature>
<keyword evidence="5 7" id="KW-1133">Transmembrane helix</keyword>
<dbReference type="Pfam" id="PF00884">
    <property type="entry name" value="Sulfatase"/>
    <property type="match status" value="1"/>
</dbReference>
<sequence length="831" mass="95230">MINKLKNIFNLKYFGNFHKNFKLSTIFYYISVVLATGLLSYTSISTPFQQLLNNSKVFTLHLLFWWCLVVVIILYFALLIAKVLNLRKFLQFIVAYLLTLICQYFIFLGVNVNNPNIDPLKLIENGFFQFKIIIVFSLIFCCTFLFRKLTFLKSTLNRFEFPVNDSFIFIALLVYSALNNRLLLEYYNQIMNDKIDSINFIYNFFNVDTKLLPSLCLIIIYSVIALRASRDFLINRSSIWCSIVSSLVLASIFNYSIQFGIKGEGQLINKYIFEGAVPYQILILTLIFLFIYLLVNRFIPATFIIVLAFSLISIVNSIKVLMRDEPLLISDFVWITNLDSVAGFVDGKIISKISIYLFIFLLVTVVLYFKAFKGPIIKFWKRRLFLLVSLLSIFGSVLFVFSNSEKGRIADGIPIVSNLNNKDDIAWFGFTTNARYKSLMFVWTKQLTDHLMEKPEGYSRVRIEEFVKKYSDLASEINKTRTSNIENQTIIFVLSESFSNPANIPNVTISQNVIPNVDEVMSMTTSGTMKSDSYGGGTANMEFQSLSGLPFYNFSSSVSLAYIEVVPKLNYFPSISNYFSPEDRIVIHPSGANNYNRYNIYKELGFAKFIAQSGTAYPISNPVIVGSSISDSTTYSNILENIDQERSQFFSVITMQNHSPWIADEPAEIIAEGKGFTEEENEKLTSYSRQIYQTDLATQEFLNQLSVLEKEVTVVFYGDHLPGLYPQAAFVDRPETQFQTDYFIWSNKDTQKLNYPYLNSSDFTAALFEHTNSKVSPYVALLTEVLNKASIDKIDLTEEGKTVADDLYLLQYDITVGKGYIQDYLSFFEIN</sequence>
<name>A0A4Q8L0X1_9STRE</name>
<protein>
    <submittedName>
        <fullName evidence="9">Alkaline phosphatase family protein</fullName>
    </submittedName>
</protein>
<feature type="transmembrane region" description="Helical" evidence="7">
    <location>
        <begin position="277"/>
        <end position="295"/>
    </location>
</feature>
<dbReference type="OrthoDB" id="243547at2"/>
<feature type="domain" description="Sulfatase N-terminal" evidence="8">
    <location>
        <begin position="488"/>
        <end position="772"/>
    </location>
</feature>
<evidence type="ECO:0000259" key="8">
    <source>
        <dbReference type="Pfam" id="PF00884"/>
    </source>
</evidence>
<feature type="transmembrane region" description="Helical" evidence="7">
    <location>
        <begin position="204"/>
        <end position="226"/>
    </location>
</feature>